<evidence type="ECO:0000313" key="3">
    <source>
        <dbReference type="EMBL" id="UWX98188.1"/>
    </source>
</evidence>
<dbReference type="InterPro" id="IPR013538">
    <property type="entry name" value="ASHA1/2-like_C"/>
</dbReference>
<dbReference type="Pfam" id="PF08327">
    <property type="entry name" value="AHSA1"/>
    <property type="match status" value="1"/>
</dbReference>
<keyword evidence="4" id="KW-1185">Reference proteome</keyword>
<gene>
    <name evidence="3" type="ORF">N2K95_05885</name>
</gene>
<dbReference type="RefSeq" id="WP_260653315.1">
    <property type="nucleotide sequence ID" value="NZ_CP104275.1"/>
</dbReference>
<protein>
    <submittedName>
        <fullName evidence="3">SRPBCC domain-containing protein</fullName>
    </submittedName>
</protein>
<organism evidence="3 4">
    <name type="scientific">Arthrobacter zhaoxinii</name>
    <dbReference type="NCBI Taxonomy" id="2964616"/>
    <lineage>
        <taxon>Bacteria</taxon>
        <taxon>Bacillati</taxon>
        <taxon>Actinomycetota</taxon>
        <taxon>Actinomycetes</taxon>
        <taxon>Micrococcales</taxon>
        <taxon>Micrococcaceae</taxon>
        <taxon>Arthrobacter</taxon>
    </lineage>
</organism>
<dbReference type="InterPro" id="IPR023393">
    <property type="entry name" value="START-like_dom_sf"/>
</dbReference>
<name>A0ABY5YVU8_9MICC</name>
<dbReference type="Gene3D" id="3.30.530.20">
    <property type="match status" value="1"/>
</dbReference>
<feature type="domain" description="Activator of Hsp90 ATPase homologue 1/2-like C-terminal" evidence="2">
    <location>
        <begin position="33"/>
        <end position="142"/>
    </location>
</feature>
<sequence length="285" mass="30741">MTESSPLETPVPTGRIERRPDGYSLVFERRFDFPAGHIWEVLTNGDKVAQWLGMVSPGWQLGKEYRLDMGTAEVTGTVLQMSPGLSLQFTWEDPLGDESVLDWQVLETPDGSLLQLRTHEESADFLTEGAAGWQGILDVFDDVASGREPARTSMDQWQALRDAYAEEFDVSPTMGRVDAAGIVFERWFNAAAGDVGSALDRATSDLGIGAEASVDITDDAGRTRVVVRQPLSGGTGGSDAASALLATWHEALDAAGDHLAGNPWHPSSRRRAALKEFYGASAGNS</sequence>
<proteinExistence type="inferred from homology"/>
<dbReference type="Proteomes" id="UP001059859">
    <property type="component" value="Chromosome"/>
</dbReference>
<evidence type="ECO:0000313" key="4">
    <source>
        <dbReference type="Proteomes" id="UP001059859"/>
    </source>
</evidence>
<comment type="similarity">
    <text evidence="1">Belongs to the AHA1 family.</text>
</comment>
<accession>A0ABY5YVU8</accession>
<reference evidence="3" key="1">
    <citation type="submission" date="2022-09" db="EMBL/GenBank/DDBJ databases">
        <title>Novel species in genus Arthrobacter.</title>
        <authorList>
            <person name="Liu Y."/>
        </authorList>
    </citation>
    <scope>NUCLEOTIDE SEQUENCE</scope>
    <source>
        <strain evidence="3">Zg-Y815</strain>
    </source>
</reference>
<evidence type="ECO:0000259" key="2">
    <source>
        <dbReference type="Pfam" id="PF08327"/>
    </source>
</evidence>
<evidence type="ECO:0000256" key="1">
    <source>
        <dbReference type="ARBA" id="ARBA00006817"/>
    </source>
</evidence>
<dbReference type="SUPFAM" id="SSF55961">
    <property type="entry name" value="Bet v1-like"/>
    <property type="match status" value="1"/>
</dbReference>
<dbReference type="EMBL" id="CP104275">
    <property type="protein sequence ID" value="UWX98188.1"/>
    <property type="molecule type" value="Genomic_DNA"/>
</dbReference>